<evidence type="ECO:0000256" key="8">
    <source>
        <dbReference type="SAM" id="MobiDB-lite"/>
    </source>
</evidence>
<protein>
    <submittedName>
        <fullName evidence="10">Transcriptional activator hac1</fullName>
    </submittedName>
</protein>
<evidence type="ECO:0000256" key="1">
    <source>
        <dbReference type="ARBA" id="ARBA00004123"/>
    </source>
</evidence>
<dbReference type="OrthoDB" id="674948at2759"/>
<dbReference type="SUPFAM" id="SSF57959">
    <property type="entry name" value="Leucine zipper domain"/>
    <property type="match status" value="1"/>
</dbReference>
<feature type="compositionally biased region" description="Polar residues" evidence="8">
    <location>
        <begin position="225"/>
        <end position="237"/>
    </location>
</feature>
<reference evidence="10" key="1">
    <citation type="journal article" date="2021" name="J Fungi (Basel)">
        <title>Genomic and Metabolomic Analyses of the Marine Fungus Emericellopsis cladophorae: Insights into Saltwater Adaptability Mechanisms and Its Biosynthetic Potential.</title>
        <authorList>
            <person name="Goncalves M.F.M."/>
            <person name="Hilario S."/>
            <person name="Van de Peer Y."/>
            <person name="Esteves A.C."/>
            <person name="Alves A."/>
        </authorList>
    </citation>
    <scope>NUCLEOTIDE SEQUENCE</scope>
    <source>
        <strain evidence="10">MUM 19.33</strain>
    </source>
</reference>
<dbReference type="GO" id="GO:0005634">
    <property type="term" value="C:nucleus"/>
    <property type="evidence" value="ECO:0007669"/>
    <property type="project" value="UniProtKB-SubCell"/>
</dbReference>
<feature type="compositionally biased region" description="Basic and acidic residues" evidence="8">
    <location>
        <begin position="202"/>
        <end position="211"/>
    </location>
</feature>
<feature type="region of interest" description="Disordered" evidence="8">
    <location>
        <begin position="185"/>
        <end position="250"/>
    </location>
</feature>
<dbReference type="Pfam" id="PF07716">
    <property type="entry name" value="bZIP_2"/>
    <property type="match status" value="1"/>
</dbReference>
<dbReference type="GO" id="GO:0045944">
    <property type="term" value="P:positive regulation of transcription by RNA polymerase II"/>
    <property type="evidence" value="ECO:0007669"/>
    <property type="project" value="InterPro"/>
</dbReference>
<keyword evidence="3" id="KW-0805">Transcription regulation</keyword>
<dbReference type="GO" id="GO:0000981">
    <property type="term" value="F:DNA-binding transcription factor activity, RNA polymerase II-specific"/>
    <property type="evidence" value="ECO:0007669"/>
    <property type="project" value="InterPro"/>
</dbReference>
<dbReference type="PROSITE" id="PS50217">
    <property type="entry name" value="BZIP"/>
    <property type="match status" value="1"/>
</dbReference>
<name>A0A9P9XZ28_9HYPO</name>
<dbReference type="SMART" id="SM00338">
    <property type="entry name" value="BRLZ"/>
    <property type="match status" value="1"/>
</dbReference>
<dbReference type="RefSeq" id="XP_051361390.1">
    <property type="nucleotide sequence ID" value="XM_051507432.1"/>
</dbReference>
<dbReference type="GO" id="GO:0003677">
    <property type="term" value="F:DNA binding"/>
    <property type="evidence" value="ECO:0007669"/>
    <property type="project" value="UniProtKB-KW"/>
</dbReference>
<feature type="compositionally biased region" description="Basic and acidic residues" evidence="8">
    <location>
        <begin position="97"/>
        <end position="111"/>
    </location>
</feature>
<dbReference type="EMBL" id="JAGIXG020000031">
    <property type="protein sequence ID" value="KAI6780534.1"/>
    <property type="molecule type" value="Genomic_DNA"/>
</dbReference>
<gene>
    <name evidence="10" type="ORF">J7T54_000174</name>
</gene>
<sequence length="331" mass="36322">MADPQYSPAESLMSVAGDSYTSLFPETMAPKAEEPPTPDSHRESSLPLTPQSQEEYHSNKRASQDSTDDKPAKKPRKTWGQVLPEPKTSLPPRKRAKTEDEKEQRRIERVLRNRRAAQSSRERKRKESELLAVENDALQGKYQALQAQYDQAVAKNASLLQFLDQLKAKHPQIASDVEPFSAAEVTVNPKELSPTSSPATNHAEKTSEISRSEPAVPSGVESKPESTIPNENHSATADPSPSGTNTSTPSIAVPEAADFIIFGPDDTFHTPDTSNLLPQQEDFQLFEDTVCNSSLTSFDEDFFTASLPGPDLDDDYSGLDSITQPYAGASY</sequence>
<evidence type="ECO:0000313" key="10">
    <source>
        <dbReference type="EMBL" id="KAI6780534.1"/>
    </source>
</evidence>
<evidence type="ECO:0000256" key="3">
    <source>
        <dbReference type="ARBA" id="ARBA00023015"/>
    </source>
</evidence>
<comment type="subcellular location">
    <subcellularLocation>
        <location evidence="1">Nucleus</location>
    </subcellularLocation>
</comment>
<reference evidence="10" key="2">
    <citation type="submission" date="2022-07" db="EMBL/GenBank/DDBJ databases">
        <authorList>
            <person name="Goncalves M.F.M."/>
            <person name="Hilario S."/>
            <person name="Van De Peer Y."/>
            <person name="Esteves A.C."/>
            <person name="Alves A."/>
        </authorList>
    </citation>
    <scope>NUCLEOTIDE SEQUENCE</scope>
    <source>
        <strain evidence="10">MUM 19.33</strain>
    </source>
</reference>
<dbReference type="Proteomes" id="UP001055219">
    <property type="component" value="Unassembled WGS sequence"/>
</dbReference>
<keyword evidence="11" id="KW-1185">Reference proteome</keyword>
<evidence type="ECO:0000259" key="9">
    <source>
        <dbReference type="PROSITE" id="PS50217"/>
    </source>
</evidence>
<accession>A0A9P9XZ28</accession>
<feature type="compositionally biased region" description="Basic and acidic residues" evidence="8">
    <location>
        <begin position="31"/>
        <end position="44"/>
    </location>
</feature>
<dbReference type="InterPro" id="IPR044280">
    <property type="entry name" value="Hac1/HY5"/>
</dbReference>
<evidence type="ECO:0000256" key="2">
    <source>
        <dbReference type="ARBA" id="ARBA00007163"/>
    </source>
</evidence>
<evidence type="ECO:0000256" key="7">
    <source>
        <dbReference type="ARBA" id="ARBA00023242"/>
    </source>
</evidence>
<organism evidence="10 11">
    <name type="scientific">Emericellopsis cladophorae</name>
    <dbReference type="NCBI Taxonomy" id="2686198"/>
    <lineage>
        <taxon>Eukaryota</taxon>
        <taxon>Fungi</taxon>
        <taxon>Dikarya</taxon>
        <taxon>Ascomycota</taxon>
        <taxon>Pezizomycotina</taxon>
        <taxon>Sordariomycetes</taxon>
        <taxon>Hypocreomycetidae</taxon>
        <taxon>Hypocreales</taxon>
        <taxon>Bionectriaceae</taxon>
        <taxon>Emericellopsis</taxon>
    </lineage>
</organism>
<evidence type="ECO:0000256" key="6">
    <source>
        <dbReference type="ARBA" id="ARBA00023230"/>
    </source>
</evidence>
<keyword evidence="6" id="KW-0834">Unfolded protein response</keyword>
<dbReference type="PANTHER" id="PTHR46714:SF6">
    <property type="entry name" value="TRANSCRIPTIONAL ACTIVATOR HAC1"/>
    <property type="match status" value="1"/>
</dbReference>
<dbReference type="GO" id="GO:0006986">
    <property type="term" value="P:response to unfolded protein"/>
    <property type="evidence" value="ECO:0007669"/>
    <property type="project" value="UniProtKB-KW"/>
</dbReference>
<dbReference type="InterPro" id="IPR046347">
    <property type="entry name" value="bZIP_sf"/>
</dbReference>
<feature type="compositionally biased region" description="Low complexity" evidence="8">
    <location>
        <begin position="239"/>
        <end position="250"/>
    </location>
</feature>
<feature type="region of interest" description="Disordered" evidence="8">
    <location>
        <begin position="23"/>
        <end position="130"/>
    </location>
</feature>
<comment type="caution">
    <text evidence="10">The sequence shown here is derived from an EMBL/GenBank/DDBJ whole genome shotgun (WGS) entry which is preliminary data.</text>
</comment>
<evidence type="ECO:0000256" key="5">
    <source>
        <dbReference type="ARBA" id="ARBA00023163"/>
    </source>
</evidence>
<dbReference type="GeneID" id="75826695"/>
<comment type="similarity">
    <text evidence="2">Belongs to the bZIP family.</text>
</comment>
<dbReference type="InterPro" id="IPR004827">
    <property type="entry name" value="bZIP"/>
</dbReference>
<proteinExistence type="inferred from homology"/>
<keyword evidence="4" id="KW-0238">DNA-binding</keyword>
<feature type="domain" description="BZIP" evidence="9">
    <location>
        <begin position="103"/>
        <end position="166"/>
    </location>
</feature>
<dbReference type="PANTHER" id="PTHR46714">
    <property type="entry name" value="TRANSCRIPTIONAL ACTIVATOR HAC1"/>
    <property type="match status" value="1"/>
</dbReference>
<keyword evidence="7" id="KW-0539">Nucleus</keyword>
<evidence type="ECO:0000256" key="4">
    <source>
        <dbReference type="ARBA" id="ARBA00023125"/>
    </source>
</evidence>
<keyword evidence="5" id="KW-0804">Transcription</keyword>
<dbReference type="AlphaFoldDB" id="A0A9P9XZ28"/>
<evidence type="ECO:0000313" key="11">
    <source>
        <dbReference type="Proteomes" id="UP001055219"/>
    </source>
</evidence>